<accession>U6GHF4</accession>
<dbReference type="AlphaFoldDB" id="U6GHF4"/>
<evidence type="ECO:0000256" key="1">
    <source>
        <dbReference type="ARBA" id="ARBA00023125"/>
    </source>
</evidence>
<dbReference type="VEuPathDB" id="ToxoDB:EAH_00001200"/>
<dbReference type="GO" id="GO:0003677">
    <property type="term" value="F:DNA binding"/>
    <property type="evidence" value="ECO:0007669"/>
    <property type="project" value="UniProtKB-KW"/>
</dbReference>
<reference evidence="6" key="2">
    <citation type="submission" date="2013-10" db="EMBL/GenBank/DDBJ databases">
        <authorList>
            <person name="Aslett M."/>
        </authorList>
    </citation>
    <scope>NUCLEOTIDE SEQUENCE</scope>
    <source>
        <strain evidence="6">Houghton</strain>
    </source>
</reference>
<protein>
    <submittedName>
        <fullName evidence="6">Myb-like DNA-binding domain-containing protein, putative</fullName>
    </submittedName>
</protein>
<keyword evidence="2" id="KW-0539">Nucleus</keyword>
<sequence>MEGSMRAREEEKLRKEDARKLKRLREDHLDEYLKLQEEKLKKEAIAKKIKLNLPEPMLKEHELEELVRLGAEASLLTGSDGHDETSTLLAQGLSTPSTAISRIPRRSERVQQEARNALALLGIQTPLEGEENAQIEEVPGGKGLTPGDVRTPNALQQQLRGSRLTGTISDTPLTAATRITSTGHGSSATPLNDPSDAGSASEGGGMGSKAELQLARLQARTSLASLPAPRNDVTGQIPDDITEEEKELLESEADLDMEEVERRRAQRAAEAARRRFLEQTQVMQRQLPRPILPPPKLLTSSIDAASAIASAVQQQLQQDDDTIITEEGKDAAVAAISEAAALTENVMPPPPAAGLEPCTLEEMQAARELVEMELASWGIDENYPRLDKLVYTLETQLVFNPASKSYVSSSTLSPSERLQVYAHQVETLKAGLASAVQRTKKLEKKYKVLSAGYTNRQKELAKAISEKSAELLQLDARIASFTKLHESEQQAVKTRTEERRVEVLRERAKHMFLQQLYGRLTSVKKDLHGLLNDTAVQQQQPAQA</sequence>
<evidence type="ECO:0000256" key="3">
    <source>
        <dbReference type="SAM" id="Coils"/>
    </source>
</evidence>
<evidence type="ECO:0000256" key="2">
    <source>
        <dbReference type="ARBA" id="ARBA00023242"/>
    </source>
</evidence>
<dbReference type="GeneID" id="25268190"/>
<evidence type="ECO:0000313" key="6">
    <source>
        <dbReference type="EMBL" id="CDI78718.1"/>
    </source>
</evidence>
<dbReference type="InterPro" id="IPR021786">
    <property type="entry name" value="Cdc5p/Cef1_C"/>
</dbReference>
<keyword evidence="1 6" id="KW-0238">DNA-binding</keyword>
<dbReference type="PANTHER" id="PTHR45885">
    <property type="entry name" value="CELL DIVISION CYCLE 5-LIKE PROTEIN"/>
    <property type="match status" value="1"/>
</dbReference>
<dbReference type="OMA" id="KMGMAGE"/>
<feature type="coiled-coil region" evidence="3">
    <location>
        <begin position="241"/>
        <end position="275"/>
    </location>
</feature>
<dbReference type="PANTHER" id="PTHR45885:SF1">
    <property type="entry name" value="CELL DIVISION CYCLE 5-LIKE PROTEIN"/>
    <property type="match status" value="1"/>
</dbReference>
<dbReference type="Pfam" id="PF11831">
    <property type="entry name" value="Myb_Cef"/>
    <property type="match status" value="1"/>
</dbReference>
<proteinExistence type="predicted"/>
<keyword evidence="3" id="KW-0175">Coiled coil</keyword>
<feature type="domain" description="Pre-mRNA splicing factor component Cdc5p/Cef1 C-terminal" evidence="5">
    <location>
        <begin position="151"/>
        <end position="376"/>
    </location>
</feature>
<dbReference type="OrthoDB" id="1410009at2759"/>
<dbReference type="GO" id="GO:0000398">
    <property type="term" value="P:mRNA splicing, via spliceosome"/>
    <property type="evidence" value="ECO:0007669"/>
    <property type="project" value="InterPro"/>
</dbReference>
<dbReference type="GO" id="GO:0000974">
    <property type="term" value="C:Prp19 complex"/>
    <property type="evidence" value="ECO:0007669"/>
    <property type="project" value="InterPro"/>
</dbReference>
<name>U6GHF4_EIMAC</name>
<feature type="region of interest" description="Disordered" evidence="4">
    <location>
        <begin position="179"/>
        <end position="207"/>
    </location>
</feature>
<dbReference type="EMBL" id="HG670908">
    <property type="protein sequence ID" value="CDI78718.1"/>
    <property type="molecule type" value="Genomic_DNA"/>
</dbReference>
<dbReference type="GO" id="GO:0005681">
    <property type="term" value="C:spliceosomal complex"/>
    <property type="evidence" value="ECO:0007669"/>
    <property type="project" value="TreeGrafter"/>
</dbReference>
<gene>
    <name evidence="6" type="ORF">EAH_00001200</name>
</gene>
<feature type="coiled-coil region" evidence="3">
    <location>
        <begin position="7"/>
        <end position="38"/>
    </location>
</feature>
<evidence type="ECO:0000313" key="7">
    <source>
        <dbReference type="Proteomes" id="UP000018050"/>
    </source>
</evidence>
<dbReference type="Proteomes" id="UP000018050">
    <property type="component" value="Unassembled WGS sequence"/>
</dbReference>
<keyword evidence="7" id="KW-1185">Reference proteome</keyword>
<reference evidence="6" key="1">
    <citation type="submission" date="2013-10" db="EMBL/GenBank/DDBJ databases">
        <title>Genomic analysis of the causative agents of coccidiosis in chickens.</title>
        <authorList>
            <person name="Reid A.J."/>
            <person name="Blake D."/>
            <person name="Billington K."/>
            <person name="Browne H."/>
            <person name="Dunn M."/>
            <person name="Hung S."/>
            <person name="Kawahara F."/>
            <person name="Miranda-Saavedra D."/>
            <person name="Mourier T."/>
            <person name="Nagra H."/>
            <person name="Otto T.D."/>
            <person name="Rawlings N."/>
            <person name="Sanchez A."/>
            <person name="Sanders M."/>
            <person name="Subramaniam C."/>
            <person name="Tay Y."/>
            <person name="Dear P."/>
            <person name="Doerig C."/>
            <person name="Gruber A."/>
            <person name="Parkinson J."/>
            <person name="Shirley M."/>
            <person name="Wan K.L."/>
            <person name="Berriman M."/>
            <person name="Tomley F."/>
            <person name="Pain A."/>
        </authorList>
    </citation>
    <scope>NUCLEOTIDE SEQUENCE</scope>
    <source>
        <strain evidence="6">Houghton</strain>
    </source>
</reference>
<evidence type="ECO:0000259" key="5">
    <source>
        <dbReference type="Pfam" id="PF11831"/>
    </source>
</evidence>
<dbReference type="InterPro" id="IPR047242">
    <property type="entry name" value="CDC5L/Cef1"/>
</dbReference>
<organism evidence="6 7">
    <name type="scientific">Eimeria acervulina</name>
    <name type="common">Coccidian parasite</name>
    <dbReference type="NCBI Taxonomy" id="5801"/>
    <lineage>
        <taxon>Eukaryota</taxon>
        <taxon>Sar</taxon>
        <taxon>Alveolata</taxon>
        <taxon>Apicomplexa</taxon>
        <taxon>Conoidasida</taxon>
        <taxon>Coccidia</taxon>
        <taxon>Eucoccidiorida</taxon>
        <taxon>Eimeriorina</taxon>
        <taxon>Eimeriidae</taxon>
        <taxon>Eimeria</taxon>
    </lineage>
</organism>
<dbReference type="RefSeq" id="XP_013251069.1">
    <property type="nucleotide sequence ID" value="XM_013395615.1"/>
</dbReference>
<evidence type="ECO:0000256" key="4">
    <source>
        <dbReference type="SAM" id="MobiDB-lite"/>
    </source>
</evidence>
<feature type="compositionally biased region" description="Polar residues" evidence="4">
    <location>
        <begin position="179"/>
        <end position="192"/>
    </location>
</feature>